<evidence type="ECO:0000256" key="2">
    <source>
        <dbReference type="ARBA" id="ARBA00022490"/>
    </source>
</evidence>
<name>A0A1J6JX57_NICAT</name>
<evidence type="ECO:0000313" key="4">
    <source>
        <dbReference type="EMBL" id="OIT22346.1"/>
    </source>
</evidence>
<comment type="caution">
    <text evidence="4">The sequence shown here is derived from an EMBL/GenBank/DDBJ whole genome shotgun (WGS) entry which is preliminary data.</text>
</comment>
<dbReference type="OrthoDB" id="1424894at2759"/>
<evidence type="ECO:0000256" key="1">
    <source>
        <dbReference type="ARBA" id="ARBA00004496"/>
    </source>
</evidence>
<reference evidence="4" key="1">
    <citation type="submission" date="2016-11" db="EMBL/GenBank/DDBJ databases">
        <title>The genome of Nicotiana attenuata.</title>
        <authorList>
            <person name="Xu S."/>
            <person name="Brockmoeller T."/>
            <person name="Gaquerel E."/>
            <person name="Navarro A."/>
            <person name="Kuhl H."/>
            <person name="Gase K."/>
            <person name="Ling Z."/>
            <person name="Zhou W."/>
            <person name="Kreitzer C."/>
            <person name="Stanke M."/>
            <person name="Tang H."/>
            <person name="Lyons E."/>
            <person name="Pandey P."/>
            <person name="Pandey S.P."/>
            <person name="Timmermann B."/>
            <person name="Baldwin I.T."/>
        </authorList>
    </citation>
    <scope>NUCLEOTIDE SEQUENCE [LARGE SCALE GENOMIC DNA]</scope>
    <source>
        <strain evidence="4">UT</strain>
    </source>
</reference>
<gene>
    <name evidence="4" type="ORF">A4A49_31099</name>
</gene>
<dbReference type="Proteomes" id="UP000187609">
    <property type="component" value="Unassembled WGS sequence"/>
</dbReference>
<keyword evidence="2" id="KW-0963">Cytoplasm</keyword>
<dbReference type="GO" id="GO:0005737">
    <property type="term" value="C:cytoplasm"/>
    <property type="evidence" value="ECO:0007669"/>
    <property type="project" value="UniProtKB-SubCell"/>
</dbReference>
<feature type="domain" description="WW" evidence="3">
    <location>
        <begin position="61"/>
        <end position="95"/>
    </location>
</feature>
<dbReference type="KEGG" id="nau:109217725"/>
<dbReference type="STRING" id="49451.A0A1J6JX57"/>
<dbReference type="AlphaFoldDB" id="A0A1J6JX57"/>
<dbReference type="OMA" id="QRHNSFK"/>
<dbReference type="EMBL" id="MJEQ01003735">
    <property type="protein sequence ID" value="OIT22346.1"/>
    <property type="molecule type" value="Genomic_DNA"/>
</dbReference>
<evidence type="ECO:0000259" key="3">
    <source>
        <dbReference type="PROSITE" id="PS50020"/>
    </source>
</evidence>
<evidence type="ECO:0000313" key="5">
    <source>
        <dbReference type="Proteomes" id="UP000187609"/>
    </source>
</evidence>
<dbReference type="InterPro" id="IPR001202">
    <property type="entry name" value="WW_dom"/>
</dbReference>
<dbReference type="Gramene" id="OIT22346">
    <property type="protein sequence ID" value="OIT22346"/>
    <property type="gene ID" value="A4A49_31099"/>
</dbReference>
<dbReference type="PANTHER" id="PTHR14791:SF42">
    <property type="entry name" value="F16L1.2 PROTEIN"/>
    <property type="match status" value="1"/>
</dbReference>
<keyword evidence="5" id="KW-1185">Reference proteome</keyword>
<dbReference type="InterPro" id="IPR051105">
    <property type="entry name" value="WWC/KIBRA_Hippo_Reg"/>
</dbReference>
<comment type="subcellular location">
    <subcellularLocation>
        <location evidence="1">Cytoplasm</location>
    </subcellularLocation>
</comment>
<dbReference type="Gene3D" id="2.20.70.10">
    <property type="match status" value="1"/>
</dbReference>
<accession>A0A1J6JX57</accession>
<dbReference type="SUPFAM" id="SSF51045">
    <property type="entry name" value="WW domain"/>
    <property type="match status" value="1"/>
</dbReference>
<organism evidence="4 5">
    <name type="scientific">Nicotiana attenuata</name>
    <name type="common">Coyote tobacco</name>
    <dbReference type="NCBI Taxonomy" id="49451"/>
    <lineage>
        <taxon>Eukaryota</taxon>
        <taxon>Viridiplantae</taxon>
        <taxon>Streptophyta</taxon>
        <taxon>Embryophyta</taxon>
        <taxon>Tracheophyta</taxon>
        <taxon>Spermatophyta</taxon>
        <taxon>Magnoliopsida</taxon>
        <taxon>eudicotyledons</taxon>
        <taxon>Gunneridae</taxon>
        <taxon>Pentapetalae</taxon>
        <taxon>asterids</taxon>
        <taxon>lamiids</taxon>
        <taxon>Solanales</taxon>
        <taxon>Solanaceae</taxon>
        <taxon>Nicotianoideae</taxon>
        <taxon>Nicotianeae</taxon>
        <taxon>Nicotiana</taxon>
    </lineage>
</organism>
<dbReference type="InterPro" id="IPR036020">
    <property type="entry name" value="WW_dom_sf"/>
</dbReference>
<protein>
    <recommendedName>
        <fullName evidence="3">WW domain-containing protein</fullName>
    </recommendedName>
</protein>
<proteinExistence type="predicted"/>
<dbReference type="PANTHER" id="PTHR14791">
    <property type="entry name" value="BOMB/KIRA PROTEINS"/>
    <property type="match status" value="1"/>
</dbReference>
<sequence>MVSFHTTQVPTQRNVFPNIEDLSKKRKWDDEFKEEDQISYEKPQKAKTMTSLFGTQLHLETPLPLEWQRCLDIMSGHIYFYNTRTQKRTSRDPRLSTTPEPPTPVHMSLDLELNLLPCGSPEKNQNSYFIGNNNKNSNIKKNSTEAQGLITRSPSWLTFDVDQQEMVTAVCKKCHMLVMMSTSSPTCPNCKFVNPPDETPPTLFKRRLSSF</sequence>
<dbReference type="PROSITE" id="PS50020">
    <property type="entry name" value="WW_DOMAIN_2"/>
    <property type="match status" value="1"/>
</dbReference>